<proteinExistence type="predicted"/>
<dbReference type="Gramene" id="TraesWEE_scaffold_027974_01G000100.1">
    <property type="protein sequence ID" value="TraesWEE_scaffold_027974_01G000100.1"/>
    <property type="gene ID" value="TraesWEE_scaffold_027974_01G000100"/>
</dbReference>
<dbReference type="Gramene" id="TraesSYM4A03G02094690.1">
    <property type="protein sequence ID" value="TraesSYM4A03G02094690.1.CDS1"/>
    <property type="gene ID" value="TraesSYM4A03G02094690"/>
</dbReference>
<reference evidence="2" key="2">
    <citation type="submission" date="2018-10" db="UniProtKB">
        <authorList>
            <consortium name="EnsemblPlants"/>
        </authorList>
    </citation>
    <scope>IDENTIFICATION</scope>
</reference>
<dbReference type="Gramene" id="TraesCS4A02G147400.1">
    <property type="protein sequence ID" value="TraesCS4A02G147400.1.cds1"/>
    <property type="gene ID" value="TraesCS4A02G147400"/>
</dbReference>
<dbReference type="Gramene" id="TraesARI4A03G02104610.1">
    <property type="protein sequence ID" value="TraesARI4A03G02104610.1.CDS1"/>
    <property type="gene ID" value="TraesARI4A03G02104610"/>
</dbReference>
<dbReference type="Gramene" id="TraesCLE_scaffold_019497_01G000100.1">
    <property type="protein sequence ID" value="TraesCLE_scaffold_019497_01G000100.1"/>
    <property type="gene ID" value="TraesCLE_scaffold_019497_01G000100"/>
</dbReference>
<organism evidence="2">
    <name type="scientific">Triticum aestivum</name>
    <name type="common">Wheat</name>
    <dbReference type="NCBI Taxonomy" id="4565"/>
    <lineage>
        <taxon>Eukaryota</taxon>
        <taxon>Viridiplantae</taxon>
        <taxon>Streptophyta</taxon>
        <taxon>Embryophyta</taxon>
        <taxon>Tracheophyta</taxon>
        <taxon>Spermatophyta</taxon>
        <taxon>Magnoliopsida</taxon>
        <taxon>Liliopsida</taxon>
        <taxon>Poales</taxon>
        <taxon>Poaceae</taxon>
        <taxon>BOP clade</taxon>
        <taxon>Pooideae</taxon>
        <taxon>Triticodae</taxon>
        <taxon>Triticeae</taxon>
        <taxon>Triticinae</taxon>
        <taxon>Triticum</taxon>
    </lineage>
</organism>
<dbReference type="Gramene" id="TraesLAC4A03G02022170.1">
    <property type="protein sequence ID" value="TraesLAC4A03G02022170.1.CDS1"/>
    <property type="gene ID" value="TraesLAC4A03G02022170"/>
</dbReference>
<dbReference type="Gramene" id="TraesLDM4A03G02067090.1">
    <property type="protein sequence ID" value="TraesLDM4A03G02067090.1.CDS1"/>
    <property type="gene ID" value="TraesLDM4A03G02067090"/>
</dbReference>
<dbReference type="Gramene" id="TraesSTA4A03G02064340.1">
    <property type="protein sequence ID" value="TraesSTA4A03G02064340.1.CDS1"/>
    <property type="gene ID" value="TraesSTA4A03G02064340"/>
</dbReference>
<dbReference type="Gramene" id="TraesCS4A03G0376700.1">
    <property type="protein sequence ID" value="TraesCS4A03G0376700.1.CDS1"/>
    <property type="gene ID" value="TraesCS4A03G0376700"/>
</dbReference>
<dbReference type="AlphaFoldDB" id="A0A3B6HVI4"/>
<evidence type="ECO:0000313" key="2">
    <source>
        <dbReference type="EnsemblPlants" id="TraesCS4A02G147400.1.cds1"/>
    </source>
</evidence>
<dbReference type="Gramene" id="TraesPARA_EIv1.0_1273630.1">
    <property type="protein sequence ID" value="TraesPARA_EIv1.0_1273630.1.CDS1"/>
    <property type="gene ID" value="TraesPARA_EIv1.0_1273630"/>
</dbReference>
<protein>
    <submittedName>
        <fullName evidence="2">Uncharacterized protein</fullName>
    </submittedName>
</protein>
<feature type="compositionally biased region" description="Low complexity" evidence="1">
    <location>
        <begin position="11"/>
        <end position="36"/>
    </location>
</feature>
<keyword evidence="3" id="KW-1185">Reference proteome</keyword>
<dbReference type="Proteomes" id="UP000019116">
    <property type="component" value="Chromosome 4A"/>
</dbReference>
<dbReference type="Gramene" id="TraesJUL4A03G02087350.1">
    <property type="protein sequence ID" value="TraesJUL4A03G02087350.1.CDS1"/>
    <property type="gene ID" value="TraesJUL4A03G02087350"/>
</dbReference>
<dbReference type="Gramene" id="TraesROB_scaffold_003344_01G000100.1">
    <property type="protein sequence ID" value="TraesROB_scaffold_003344_01G000100.1"/>
    <property type="gene ID" value="TraesROB_scaffold_003344_01G000100"/>
</dbReference>
<dbReference type="Gramene" id="TraesCAD_scaffold_005742_01G000100.1">
    <property type="protein sequence ID" value="TraesCAD_scaffold_005742_01G000100.1"/>
    <property type="gene ID" value="TraesCAD_scaffold_005742_01G000100"/>
</dbReference>
<dbReference type="EnsemblPlants" id="TraesCS4A02G147400.1">
    <property type="protein sequence ID" value="TraesCS4A02G147400.1.cds1"/>
    <property type="gene ID" value="TraesCS4A02G147400"/>
</dbReference>
<feature type="region of interest" description="Disordered" evidence="1">
    <location>
        <begin position="1"/>
        <end position="82"/>
    </location>
</feature>
<name>A0A3B6HVI4_WHEAT</name>
<dbReference type="Gramene" id="TraesMAC4A03G02068230.1">
    <property type="protein sequence ID" value="TraesMAC4A03G02068230.1.CDS1"/>
    <property type="gene ID" value="TraesMAC4A03G02068230"/>
</dbReference>
<reference evidence="2" key="1">
    <citation type="submission" date="2018-08" db="EMBL/GenBank/DDBJ databases">
        <authorList>
            <person name="Rossello M."/>
        </authorList>
    </citation>
    <scope>NUCLEOTIDE SEQUENCE [LARGE SCALE GENOMIC DNA]</scope>
    <source>
        <strain evidence="2">cv. Chinese Spring</strain>
    </source>
</reference>
<evidence type="ECO:0000313" key="3">
    <source>
        <dbReference type="Proteomes" id="UP000019116"/>
    </source>
</evidence>
<accession>A0A3B6HVI4</accession>
<sequence>MDGRFCQARTPSLPQDLPDLPSPASSRSTSLPSARSGDAGHQDLLLLWPQPPPVFNPDARHDPPRAASRWSHPCQQPARPRGRTLLSPAQELAATTIASLLLTSRGPLCCFVLDVKTGKVDYRDTKYHDTEDPNSIKNQYSVTLGCAKFH</sequence>
<evidence type="ECO:0000256" key="1">
    <source>
        <dbReference type="SAM" id="MobiDB-lite"/>
    </source>
</evidence>